<dbReference type="Proteomes" id="UP000077868">
    <property type="component" value="Chromosome"/>
</dbReference>
<evidence type="ECO:0000256" key="1">
    <source>
        <dbReference type="SAM" id="MobiDB-lite"/>
    </source>
</evidence>
<organism evidence="3 4">
    <name type="scientific">Nocardioides dokdonensis FR1436</name>
    <dbReference type="NCBI Taxonomy" id="1300347"/>
    <lineage>
        <taxon>Bacteria</taxon>
        <taxon>Bacillati</taxon>
        <taxon>Actinomycetota</taxon>
        <taxon>Actinomycetes</taxon>
        <taxon>Propionibacteriales</taxon>
        <taxon>Nocardioidaceae</taxon>
        <taxon>Nocardioides</taxon>
    </lineage>
</organism>
<evidence type="ECO:0000259" key="2">
    <source>
        <dbReference type="Pfam" id="PF01551"/>
    </source>
</evidence>
<feature type="region of interest" description="Disordered" evidence="1">
    <location>
        <begin position="172"/>
        <end position="192"/>
    </location>
</feature>
<dbReference type="AlphaFoldDB" id="A0A1A9GKY4"/>
<dbReference type="InterPro" id="IPR016047">
    <property type="entry name" value="M23ase_b-sheet_dom"/>
</dbReference>
<dbReference type="CDD" id="cd12797">
    <property type="entry name" value="M23_peptidase"/>
    <property type="match status" value="1"/>
</dbReference>
<feature type="domain" description="M23ase beta-sheet core" evidence="2">
    <location>
        <begin position="53"/>
        <end position="139"/>
    </location>
</feature>
<dbReference type="KEGG" id="ndk:I601_2543"/>
<evidence type="ECO:0000313" key="3">
    <source>
        <dbReference type="EMBL" id="ANH38959.1"/>
    </source>
</evidence>
<dbReference type="SUPFAM" id="SSF51261">
    <property type="entry name" value="Duplicated hybrid motif"/>
    <property type="match status" value="1"/>
</dbReference>
<dbReference type="InterPro" id="IPR011055">
    <property type="entry name" value="Dup_hybrid_motif"/>
</dbReference>
<evidence type="ECO:0000313" key="4">
    <source>
        <dbReference type="Proteomes" id="UP000077868"/>
    </source>
</evidence>
<keyword evidence="4" id="KW-1185">Reference proteome</keyword>
<dbReference type="Gene3D" id="2.70.70.10">
    <property type="entry name" value="Glucose Permease (Domain IIA)"/>
    <property type="match status" value="1"/>
</dbReference>
<gene>
    <name evidence="3" type="ORF">I601_2543</name>
</gene>
<protein>
    <submittedName>
        <fullName evidence="3">Peptidase family M23</fullName>
    </submittedName>
</protein>
<sequence length="244" mass="24914">MLLSPTATLLAALTLSWWPSLDPGPDPVGTWPLRPEPEVVEAFRPPSSPYGPGHRGVDLLGRAGQPVRAALDGEVSFAGRIAGRGVVVVSHGATRTTYEPVAASASLGDAVVAGDVLGRLEVAPSHCVPRTCLHWGWIEGGGTYGDTYLDPLRLVGQGPVRLLPLEGAPTTATRPTCLAEPARTDPGDRLRSGSGVCLPVGGAEPVGGDMGVDLGGGQRGVAQQLLHGAQVGAALEQVGGSRVP</sequence>
<proteinExistence type="predicted"/>
<dbReference type="EMBL" id="CP015079">
    <property type="protein sequence ID" value="ANH38959.1"/>
    <property type="molecule type" value="Genomic_DNA"/>
</dbReference>
<feature type="compositionally biased region" description="Basic and acidic residues" evidence="1">
    <location>
        <begin position="182"/>
        <end position="191"/>
    </location>
</feature>
<dbReference type="Pfam" id="PF01551">
    <property type="entry name" value="Peptidase_M23"/>
    <property type="match status" value="1"/>
</dbReference>
<name>A0A1A9GKY4_9ACTN</name>
<dbReference type="STRING" id="1300347.I601_2543"/>
<accession>A0A1A9GKY4</accession>
<reference evidence="3 4" key="1">
    <citation type="submission" date="2016-03" db="EMBL/GenBank/DDBJ databases">
        <title>Complete genome sequence of a soil Actinobacterium, Nocardioides dokdonensis FR1436.</title>
        <authorList>
            <person name="Kwon S.-K."/>
            <person name="Kim K."/>
            <person name="Kim J.F."/>
        </authorList>
    </citation>
    <scope>NUCLEOTIDE SEQUENCE [LARGE SCALE GENOMIC DNA]</scope>
    <source>
        <strain evidence="3 4">FR1436</strain>
    </source>
</reference>